<accession>A0A7W9FX64</accession>
<reference evidence="1 2" key="1">
    <citation type="submission" date="2020-08" db="EMBL/GenBank/DDBJ databases">
        <title>Functional genomics of gut bacteria from endangered species of beetles.</title>
        <authorList>
            <person name="Carlos-Shanley C."/>
        </authorList>
    </citation>
    <scope>NUCLEOTIDE SEQUENCE [LARGE SCALE GENOMIC DNA]</scope>
    <source>
        <strain evidence="1 2">S00192</strain>
    </source>
</reference>
<evidence type="ECO:0000313" key="2">
    <source>
        <dbReference type="Proteomes" id="UP000556201"/>
    </source>
</evidence>
<gene>
    <name evidence="1" type="ORF">HNP47_003230</name>
</gene>
<comment type="caution">
    <text evidence="1">The sequence shown here is derived from an EMBL/GenBank/DDBJ whole genome shotgun (WGS) entry which is preliminary data.</text>
</comment>
<proteinExistence type="predicted"/>
<evidence type="ECO:0008006" key="3">
    <source>
        <dbReference type="Google" id="ProtNLM"/>
    </source>
</evidence>
<name>A0A7W9FX64_BREVE</name>
<dbReference type="RefSeq" id="WP_184280344.1">
    <property type="nucleotide sequence ID" value="NZ_JACHLJ010000008.1"/>
</dbReference>
<organism evidence="1 2">
    <name type="scientific">Brevundimonas vesicularis</name>
    <name type="common">Pseudomonas vesicularis</name>
    <dbReference type="NCBI Taxonomy" id="41276"/>
    <lineage>
        <taxon>Bacteria</taxon>
        <taxon>Pseudomonadati</taxon>
        <taxon>Pseudomonadota</taxon>
        <taxon>Alphaproteobacteria</taxon>
        <taxon>Caulobacterales</taxon>
        <taxon>Caulobacteraceae</taxon>
        <taxon>Brevundimonas</taxon>
    </lineage>
</organism>
<evidence type="ECO:0000313" key="1">
    <source>
        <dbReference type="EMBL" id="MBB5773205.1"/>
    </source>
</evidence>
<dbReference type="Proteomes" id="UP000556201">
    <property type="component" value="Unassembled WGS sequence"/>
</dbReference>
<dbReference type="AlphaFoldDB" id="A0A7W9FX64"/>
<sequence length="132" mass="14360">MTKAAQIRALAAKGFTTAQIADQVGVRYQQAYNVLRRCGLLNSPERATKPSSPRVRKALPNKPPLTVALLREGGFSRVGAWTVTEASLVQGADFPKERGVYAFVKDGAALYVGLATKGVFQRFRSYCRPGKT</sequence>
<dbReference type="EMBL" id="JACHLJ010000008">
    <property type="protein sequence ID" value="MBB5773205.1"/>
    <property type="molecule type" value="Genomic_DNA"/>
</dbReference>
<protein>
    <recommendedName>
        <fullName evidence="3">GIY-YIG domain-containing protein</fullName>
    </recommendedName>
</protein>
<dbReference type="Gene3D" id="1.10.10.60">
    <property type="entry name" value="Homeodomain-like"/>
    <property type="match status" value="1"/>
</dbReference>